<keyword evidence="2" id="KW-1185">Reference proteome</keyword>
<accession>A0ACD3ANM0</accession>
<evidence type="ECO:0000313" key="2">
    <source>
        <dbReference type="Proteomes" id="UP000308600"/>
    </source>
</evidence>
<dbReference type="Proteomes" id="UP000308600">
    <property type="component" value="Unassembled WGS sequence"/>
</dbReference>
<reference evidence="1 2" key="1">
    <citation type="journal article" date="2019" name="Nat. Ecol. Evol.">
        <title>Megaphylogeny resolves global patterns of mushroom evolution.</title>
        <authorList>
            <person name="Varga T."/>
            <person name="Krizsan K."/>
            <person name="Foldi C."/>
            <person name="Dima B."/>
            <person name="Sanchez-Garcia M."/>
            <person name="Sanchez-Ramirez S."/>
            <person name="Szollosi G.J."/>
            <person name="Szarkandi J.G."/>
            <person name="Papp V."/>
            <person name="Albert L."/>
            <person name="Andreopoulos W."/>
            <person name="Angelini C."/>
            <person name="Antonin V."/>
            <person name="Barry K.W."/>
            <person name="Bougher N.L."/>
            <person name="Buchanan P."/>
            <person name="Buyck B."/>
            <person name="Bense V."/>
            <person name="Catcheside P."/>
            <person name="Chovatia M."/>
            <person name="Cooper J."/>
            <person name="Damon W."/>
            <person name="Desjardin D."/>
            <person name="Finy P."/>
            <person name="Geml J."/>
            <person name="Haridas S."/>
            <person name="Hughes K."/>
            <person name="Justo A."/>
            <person name="Karasinski D."/>
            <person name="Kautmanova I."/>
            <person name="Kiss B."/>
            <person name="Kocsube S."/>
            <person name="Kotiranta H."/>
            <person name="LaButti K.M."/>
            <person name="Lechner B.E."/>
            <person name="Liimatainen K."/>
            <person name="Lipzen A."/>
            <person name="Lukacs Z."/>
            <person name="Mihaltcheva S."/>
            <person name="Morgado L.N."/>
            <person name="Niskanen T."/>
            <person name="Noordeloos M.E."/>
            <person name="Ohm R.A."/>
            <person name="Ortiz-Santana B."/>
            <person name="Ovrebo C."/>
            <person name="Racz N."/>
            <person name="Riley R."/>
            <person name="Savchenko A."/>
            <person name="Shiryaev A."/>
            <person name="Soop K."/>
            <person name="Spirin V."/>
            <person name="Szebenyi C."/>
            <person name="Tomsovsky M."/>
            <person name="Tulloss R.E."/>
            <person name="Uehling J."/>
            <person name="Grigoriev I.V."/>
            <person name="Vagvolgyi C."/>
            <person name="Papp T."/>
            <person name="Martin F.M."/>
            <person name="Miettinen O."/>
            <person name="Hibbett D.S."/>
            <person name="Nagy L.G."/>
        </authorList>
    </citation>
    <scope>NUCLEOTIDE SEQUENCE [LARGE SCALE GENOMIC DNA]</scope>
    <source>
        <strain evidence="1 2">NL-1719</strain>
    </source>
</reference>
<sequence>MPNLVNVDTLHLNATQGQINVQITGTSPGASVSGQQDAVNAALESLRERMCVAASFDSAERSDPPRCYAGTRTAILSSTSSWVDDPFALYLFLWIMGWAGVGKSAILQTLAEEYQKKNQLAASFFFFQGSHDRNTIQNFVASIAYQIMNSVPGARDILIQRICDDRTIFNKSFDGQWQALVVDTLLRASRPSIPMLIVIDGVDECMSCDEQRTLLRTLLRSAKQLGSAYRLLIASRPEQQLRLVFEEFGVCEGNTIELADTTDTKIDIEFFLRQSLDRIHRNRRPSPLPTPGDSAIRALVKKASGQFIYAEMVVRFVGSDDNDPDTSLKMILSHRSKSFEELDYLYLVLMKRIQSRTGKRHHSQLRYIMVCVYWDLVARFKDRAGVLCSGALDDRLLGTLLAKLDPVVDVWGRYRHKSFREFLTHPSAPHPFSITSSHIASIASQLIRSGLQDFDLIMRCILASSPTPELIFCLANWQHNRNESLPTGYYTLWDNQVLARWTLGWVLVESSASRVLRVLRCTQIPLFLLVGLPYYAWRTVKQTSPHLYMFRTHDLGSVSLLVECGFAMATTTALSHAGTVQEELFKKPTLNKYFQMLKREKVMTEHLKATGIL</sequence>
<protein>
    <submittedName>
        <fullName evidence="1">Uncharacterized protein</fullName>
    </submittedName>
</protein>
<dbReference type="EMBL" id="ML208380">
    <property type="protein sequence ID" value="TFK67290.1"/>
    <property type="molecule type" value="Genomic_DNA"/>
</dbReference>
<proteinExistence type="predicted"/>
<organism evidence="1 2">
    <name type="scientific">Pluteus cervinus</name>
    <dbReference type="NCBI Taxonomy" id="181527"/>
    <lineage>
        <taxon>Eukaryota</taxon>
        <taxon>Fungi</taxon>
        <taxon>Dikarya</taxon>
        <taxon>Basidiomycota</taxon>
        <taxon>Agaricomycotina</taxon>
        <taxon>Agaricomycetes</taxon>
        <taxon>Agaricomycetidae</taxon>
        <taxon>Agaricales</taxon>
        <taxon>Pluteineae</taxon>
        <taxon>Pluteaceae</taxon>
        <taxon>Pluteus</taxon>
    </lineage>
</organism>
<evidence type="ECO:0000313" key="1">
    <source>
        <dbReference type="EMBL" id="TFK67290.1"/>
    </source>
</evidence>
<gene>
    <name evidence="1" type="ORF">BDN72DRAFT_961141</name>
</gene>
<name>A0ACD3ANM0_9AGAR</name>